<evidence type="ECO:0000256" key="1">
    <source>
        <dbReference type="ARBA" id="ARBA00004502"/>
    </source>
</evidence>
<keyword evidence="6" id="KW-1185">Reference proteome</keyword>
<proteinExistence type="inferred from homology"/>
<dbReference type="GeneID" id="106663873"/>
<protein>
    <submittedName>
        <fullName evidence="5">Uncharacterized protein</fullName>
    </submittedName>
</protein>
<evidence type="ECO:0000256" key="3">
    <source>
        <dbReference type="ARBA" id="ARBA00022677"/>
    </source>
</evidence>
<dbReference type="GO" id="GO:0005811">
    <property type="term" value="C:lipid droplet"/>
    <property type="evidence" value="ECO:0007669"/>
    <property type="project" value="UniProtKB-SubCell"/>
</dbReference>
<accession>A0A8I6RES1</accession>
<name>A0A8I6RES1_CIMLE</name>
<dbReference type="OrthoDB" id="376826at2759"/>
<evidence type="ECO:0000256" key="4">
    <source>
        <dbReference type="SAM" id="MobiDB-lite"/>
    </source>
</evidence>
<feature type="compositionally biased region" description="Polar residues" evidence="4">
    <location>
        <begin position="206"/>
        <end position="218"/>
    </location>
</feature>
<dbReference type="CTD" id="32437"/>
<dbReference type="PANTHER" id="PTHR14024">
    <property type="entry name" value="PERILIPIN"/>
    <property type="match status" value="1"/>
</dbReference>
<dbReference type="EnsemblMetazoa" id="XM_014389081.2">
    <property type="protein sequence ID" value="XP_014244567.1"/>
    <property type="gene ID" value="LOC106663873"/>
</dbReference>
<evidence type="ECO:0000313" key="6">
    <source>
        <dbReference type="Proteomes" id="UP000494040"/>
    </source>
</evidence>
<dbReference type="GO" id="GO:0005829">
    <property type="term" value="C:cytosol"/>
    <property type="evidence" value="ECO:0007669"/>
    <property type="project" value="TreeGrafter"/>
</dbReference>
<evidence type="ECO:0000256" key="2">
    <source>
        <dbReference type="ARBA" id="ARBA00006311"/>
    </source>
</evidence>
<dbReference type="KEGG" id="clec:106663873"/>
<dbReference type="GO" id="GO:0019915">
    <property type="term" value="P:lipid storage"/>
    <property type="evidence" value="ECO:0007669"/>
    <property type="project" value="TreeGrafter"/>
</dbReference>
<reference evidence="5" key="1">
    <citation type="submission" date="2022-01" db="UniProtKB">
        <authorList>
            <consortium name="EnsemblMetazoa"/>
        </authorList>
    </citation>
    <scope>IDENTIFICATION</scope>
</reference>
<dbReference type="RefSeq" id="XP_014244567.1">
    <property type="nucleotide sequence ID" value="XM_014389081.2"/>
</dbReference>
<feature type="compositionally biased region" description="Low complexity" evidence="4">
    <location>
        <begin position="237"/>
        <end position="246"/>
    </location>
</feature>
<dbReference type="Proteomes" id="UP000494040">
    <property type="component" value="Unassembled WGS sequence"/>
</dbReference>
<feature type="compositionally biased region" description="Low complexity" evidence="4">
    <location>
        <begin position="219"/>
        <end position="230"/>
    </location>
</feature>
<dbReference type="PANTHER" id="PTHR14024:SF53">
    <property type="entry name" value="LIPID STORAGE DROPLETS SURFACE-BINDING PROTEIN 2"/>
    <property type="match status" value="1"/>
</dbReference>
<dbReference type="OMA" id="VHWALTT"/>
<comment type="subcellular location">
    <subcellularLocation>
        <location evidence="1">Lipid droplet</location>
    </subcellularLocation>
</comment>
<organism evidence="5 6">
    <name type="scientific">Cimex lectularius</name>
    <name type="common">Bed bug</name>
    <name type="synonym">Acanthia lectularia</name>
    <dbReference type="NCBI Taxonomy" id="79782"/>
    <lineage>
        <taxon>Eukaryota</taxon>
        <taxon>Metazoa</taxon>
        <taxon>Ecdysozoa</taxon>
        <taxon>Arthropoda</taxon>
        <taxon>Hexapoda</taxon>
        <taxon>Insecta</taxon>
        <taxon>Pterygota</taxon>
        <taxon>Neoptera</taxon>
        <taxon>Paraneoptera</taxon>
        <taxon>Hemiptera</taxon>
        <taxon>Heteroptera</taxon>
        <taxon>Panheteroptera</taxon>
        <taxon>Cimicomorpha</taxon>
        <taxon>Cimicidae</taxon>
        <taxon>Cimex</taxon>
    </lineage>
</organism>
<dbReference type="InterPro" id="IPR004279">
    <property type="entry name" value="Perilipin"/>
</dbReference>
<evidence type="ECO:0000313" key="5">
    <source>
        <dbReference type="EnsemblMetazoa" id="XP_014244567.1"/>
    </source>
</evidence>
<dbReference type="GO" id="GO:0010890">
    <property type="term" value="P:positive regulation of triglyceride storage"/>
    <property type="evidence" value="ECO:0007669"/>
    <property type="project" value="TreeGrafter"/>
</dbReference>
<feature type="region of interest" description="Disordered" evidence="4">
    <location>
        <begin position="206"/>
        <end position="254"/>
    </location>
</feature>
<keyword evidence="3" id="KW-0551">Lipid droplet</keyword>
<dbReference type="Pfam" id="PF03036">
    <property type="entry name" value="Perilipin"/>
    <property type="match status" value="1"/>
</dbReference>
<dbReference type="AlphaFoldDB" id="A0A8I6RES1"/>
<sequence length="254" mass="27629">MTADVQLPQMHVFEKLKQIPLVGYACNTSAGMYNRVKLSNGLITWTLNSAEGALALTLFALAPIANRLRSPIYVIDNTLCKGIDVLQEKVPSVKEEPTQIYENAKTYVTHTRAATKMQDLTLKTWVKANEVLTSTSCGNIALSGLDTTSSIADQYIDYFLPASEGEENQHPHPSSECDDKVLHTVHTVTTISSKVGKRIYKTLSDRYSGNSQAQSNENSPTTTLASSTDSSDNEGAETSMSSTESESNVEPTAQ</sequence>
<comment type="similarity">
    <text evidence="2">Belongs to the perilipin family.</text>
</comment>